<dbReference type="Pfam" id="PF00226">
    <property type="entry name" value="DnaJ"/>
    <property type="match status" value="1"/>
</dbReference>
<protein>
    <recommendedName>
        <fullName evidence="1">J domain-containing protein</fullName>
    </recommendedName>
</protein>
<feature type="domain" description="J" evidence="1">
    <location>
        <begin position="54"/>
        <end position="121"/>
    </location>
</feature>
<evidence type="ECO:0000313" key="2">
    <source>
        <dbReference type="EMBL" id="OMO71256.1"/>
    </source>
</evidence>
<dbReference type="GO" id="GO:0009507">
    <property type="term" value="C:chloroplast"/>
    <property type="evidence" value="ECO:0007669"/>
    <property type="project" value="TreeGrafter"/>
</dbReference>
<proteinExistence type="predicted"/>
<reference evidence="3" key="1">
    <citation type="submission" date="2013-09" db="EMBL/GenBank/DDBJ databases">
        <title>Corchorus olitorius genome sequencing.</title>
        <authorList>
            <person name="Alam M."/>
            <person name="Haque M.S."/>
            <person name="Islam M.S."/>
            <person name="Emdad E.M."/>
            <person name="Islam M.M."/>
            <person name="Ahmed B."/>
            <person name="Halim A."/>
            <person name="Hossen Q.M.M."/>
            <person name="Hossain M.Z."/>
            <person name="Ahmed R."/>
            <person name="Khan M.M."/>
            <person name="Islam R."/>
            <person name="Rashid M.M."/>
            <person name="Khan S.A."/>
            <person name="Rahman M.S."/>
            <person name="Alam M."/>
            <person name="Yahiya A.S."/>
            <person name="Khan M.S."/>
            <person name="Azam M.S."/>
            <person name="Haque T."/>
            <person name="Lashkar M.Z.H."/>
            <person name="Akhand A.I."/>
            <person name="Morshed G."/>
            <person name="Roy S."/>
            <person name="Uddin K.S."/>
            <person name="Rabeya T."/>
            <person name="Hossain A.S."/>
            <person name="Chowdhury A."/>
            <person name="Snigdha A.R."/>
            <person name="Mortoza M.S."/>
            <person name="Matin S.A."/>
            <person name="Hoque S.M.E."/>
            <person name="Islam M.K."/>
            <person name="Roy D.K."/>
            <person name="Haider R."/>
            <person name="Moosa M.M."/>
            <person name="Elias S.M."/>
            <person name="Hasan A.M."/>
            <person name="Jahan S."/>
            <person name="Shafiuddin M."/>
            <person name="Mahmood N."/>
            <person name="Shommy N.S."/>
        </authorList>
    </citation>
    <scope>NUCLEOTIDE SEQUENCE [LARGE SCALE GENOMIC DNA]</scope>
    <source>
        <strain evidence="3">cv. O-4</strain>
    </source>
</reference>
<dbReference type="PANTHER" id="PTHR45090">
    <property type="entry name" value="CHAPERONE PROTEIN DNAJ 20 CHLOROPLASTIC"/>
    <property type="match status" value="1"/>
</dbReference>
<dbReference type="PANTHER" id="PTHR45090:SF4">
    <property type="entry name" value="J DOMAIN-CONTAINING PROTEIN"/>
    <property type="match status" value="1"/>
</dbReference>
<dbReference type="InterPro" id="IPR018253">
    <property type="entry name" value="DnaJ_domain_CS"/>
</dbReference>
<organism evidence="2 3">
    <name type="scientific">Corchorus olitorius</name>
    <dbReference type="NCBI Taxonomy" id="93759"/>
    <lineage>
        <taxon>Eukaryota</taxon>
        <taxon>Viridiplantae</taxon>
        <taxon>Streptophyta</taxon>
        <taxon>Embryophyta</taxon>
        <taxon>Tracheophyta</taxon>
        <taxon>Spermatophyta</taxon>
        <taxon>Magnoliopsida</taxon>
        <taxon>eudicotyledons</taxon>
        <taxon>Gunneridae</taxon>
        <taxon>Pentapetalae</taxon>
        <taxon>rosids</taxon>
        <taxon>malvids</taxon>
        <taxon>Malvales</taxon>
        <taxon>Malvaceae</taxon>
        <taxon>Grewioideae</taxon>
        <taxon>Apeibeae</taxon>
        <taxon>Corchorus</taxon>
    </lineage>
</organism>
<dbReference type="SMART" id="SM00271">
    <property type="entry name" value="DnaJ"/>
    <property type="match status" value="1"/>
</dbReference>
<dbReference type="Proteomes" id="UP000187203">
    <property type="component" value="Unassembled WGS sequence"/>
</dbReference>
<dbReference type="PROSITE" id="PS00636">
    <property type="entry name" value="DNAJ_1"/>
    <property type="match status" value="1"/>
</dbReference>
<keyword evidence="3" id="KW-1185">Reference proteome</keyword>
<dbReference type="CDD" id="cd06257">
    <property type="entry name" value="DnaJ"/>
    <property type="match status" value="1"/>
</dbReference>
<evidence type="ECO:0000313" key="3">
    <source>
        <dbReference type="Proteomes" id="UP000187203"/>
    </source>
</evidence>
<dbReference type="InterPro" id="IPR001623">
    <property type="entry name" value="DnaJ_domain"/>
</dbReference>
<dbReference type="OrthoDB" id="445556at2759"/>
<dbReference type="EMBL" id="AWUE01019844">
    <property type="protein sequence ID" value="OMO71256.1"/>
    <property type="molecule type" value="Genomic_DNA"/>
</dbReference>
<dbReference type="PRINTS" id="PR00625">
    <property type="entry name" value="JDOMAIN"/>
</dbReference>
<dbReference type="Gene3D" id="1.10.287.110">
    <property type="entry name" value="DnaJ domain"/>
    <property type="match status" value="1"/>
</dbReference>
<gene>
    <name evidence="2" type="ORF">COLO4_28328</name>
</gene>
<comment type="caution">
    <text evidence="2">The sequence shown here is derived from an EMBL/GenBank/DDBJ whole genome shotgun (WGS) entry which is preliminary data.</text>
</comment>
<sequence length="185" mass="21687">MLEPSSCYLSLNKTTHFLIQPSFSLKYRTGSFSFSRRSQSRACIVNSLYVTAENFYDLLGISESGSLSEIKQAYKQLVRKYHPDVSPPERIEEYTQRFIQVQEAYETLSDPKSRALYDTDMAKGFNLAFSVGNRYRHVKQDLNENRAWKIRWQAQLTELERRSMNKKNCKEKMSWAARIRMQAKG</sequence>
<dbReference type="InterPro" id="IPR053232">
    <property type="entry name" value="DnaJ_C/III_chloroplastic"/>
</dbReference>
<name>A0A1R3HLK4_9ROSI</name>
<dbReference type="PROSITE" id="PS50076">
    <property type="entry name" value="DNAJ_2"/>
    <property type="match status" value="1"/>
</dbReference>
<dbReference type="STRING" id="93759.A0A1R3HLK4"/>
<accession>A0A1R3HLK4</accession>
<dbReference type="AlphaFoldDB" id="A0A1R3HLK4"/>
<dbReference type="SUPFAM" id="SSF46565">
    <property type="entry name" value="Chaperone J-domain"/>
    <property type="match status" value="1"/>
</dbReference>
<evidence type="ECO:0000259" key="1">
    <source>
        <dbReference type="PROSITE" id="PS50076"/>
    </source>
</evidence>
<dbReference type="InterPro" id="IPR036869">
    <property type="entry name" value="J_dom_sf"/>
</dbReference>